<evidence type="ECO:0000313" key="6">
    <source>
        <dbReference type="Proteomes" id="UP000000598"/>
    </source>
</evidence>
<keyword evidence="3" id="KW-0677">Repeat</keyword>
<dbReference type="InterPro" id="IPR036322">
    <property type="entry name" value="WD40_repeat_dom_sf"/>
</dbReference>
<keyword evidence="2 4" id="KW-0853">WD repeat</keyword>
<evidence type="ECO:0000256" key="1">
    <source>
        <dbReference type="ARBA" id="ARBA00007830"/>
    </source>
</evidence>
<dbReference type="OMA" id="EAMDQSI"/>
<keyword evidence="6" id="KW-1185">Reference proteome</keyword>
<comment type="similarity">
    <text evidence="1">Belongs to the WD repeat rae1 family.</text>
</comment>
<dbReference type="eggNOG" id="KOG0647">
    <property type="taxonomic scope" value="Eukaryota"/>
</dbReference>
<dbReference type="FunFam" id="2.130.10.10:FF:000190">
    <property type="entry name" value="Nuclear pore complex subunit"/>
    <property type="match status" value="1"/>
</dbReference>
<dbReference type="EMBL" id="CR382125">
    <property type="protein sequence ID" value="CAG99973.1"/>
    <property type="molecule type" value="Genomic_DNA"/>
</dbReference>
<dbReference type="FunCoup" id="Q6CMF3">
    <property type="interactions" value="1365"/>
</dbReference>
<feature type="repeat" description="WD" evidence="4">
    <location>
        <begin position="31"/>
        <end position="73"/>
    </location>
</feature>
<dbReference type="AlphaFoldDB" id="Q6CMF3"/>
<dbReference type="PaxDb" id="284590-Q6CMF3"/>
<name>Q6CMF3_KLULA</name>
<dbReference type="Gene3D" id="2.130.10.10">
    <property type="entry name" value="YVTN repeat-like/Quinoprotein amine dehydrogenase"/>
    <property type="match status" value="1"/>
</dbReference>
<dbReference type="HOGENOM" id="CLU_038526_1_0_1"/>
<dbReference type="InterPro" id="IPR020472">
    <property type="entry name" value="WD40_PAC1"/>
</dbReference>
<organism evidence="5 6">
    <name type="scientific">Kluyveromyces lactis (strain ATCC 8585 / CBS 2359 / DSM 70799 / NBRC 1267 / NRRL Y-1140 / WM37)</name>
    <name type="common">Yeast</name>
    <name type="synonym">Candida sphaerica</name>
    <dbReference type="NCBI Taxonomy" id="284590"/>
    <lineage>
        <taxon>Eukaryota</taxon>
        <taxon>Fungi</taxon>
        <taxon>Dikarya</taxon>
        <taxon>Ascomycota</taxon>
        <taxon>Saccharomycotina</taxon>
        <taxon>Saccharomycetes</taxon>
        <taxon>Saccharomycetales</taxon>
        <taxon>Saccharomycetaceae</taxon>
        <taxon>Kluyveromyces</taxon>
    </lineage>
</organism>
<dbReference type="InterPro" id="IPR001680">
    <property type="entry name" value="WD40_rpt"/>
</dbReference>
<evidence type="ECO:0000256" key="4">
    <source>
        <dbReference type="PROSITE-ProRule" id="PRU00221"/>
    </source>
</evidence>
<evidence type="ECO:0000313" key="5">
    <source>
        <dbReference type="EMBL" id="CAG99973.1"/>
    </source>
</evidence>
<dbReference type="SUPFAM" id="SSF50978">
    <property type="entry name" value="WD40 repeat-like"/>
    <property type="match status" value="1"/>
</dbReference>
<evidence type="ECO:0000256" key="2">
    <source>
        <dbReference type="ARBA" id="ARBA00022574"/>
    </source>
</evidence>
<dbReference type="PROSITE" id="PS50082">
    <property type="entry name" value="WD_REPEATS_2"/>
    <property type="match status" value="3"/>
</dbReference>
<dbReference type="Proteomes" id="UP000000598">
    <property type="component" value="Chromosome E"/>
</dbReference>
<protein>
    <submittedName>
        <fullName evidence="5">KLLA0E20703p</fullName>
    </submittedName>
</protein>
<gene>
    <name evidence="5" type="ORF">KLLA0_E20703g</name>
</gene>
<dbReference type="STRING" id="284590.Q6CMF3"/>
<dbReference type="PRINTS" id="PR00320">
    <property type="entry name" value="GPROTEINBRPT"/>
</dbReference>
<dbReference type="Pfam" id="PF00400">
    <property type="entry name" value="WD40"/>
    <property type="match status" value="4"/>
</dbReference>
<dbReference type="InParanoid" id="Q6CMF3"/>
<feature type="repeat" description="WD" evidence="4">
    <location>
        <begin position="75"/>
        <end position="116"/>
    </location>
</feature>
<dbReference type="InterPro" id="IPR015943">
    <property type="entry name" value="WD40/YVTN_repeat-like_dom_sf"/>
</dbReference>
<dbReference type="PANTHER" id="PTHR10971">
    <property type="entry name" value="MRNA EXPORT FACTOR AND BUB3"/>
    <property type="match status" value="1"/>
</dbReference>
<feature type="repeat" description="WD" evidence="4">
    <location>
        <begin position="116"/>
        <end position="161"/>
    </location>
</feature>
<sequence length="371" mass="41284">MSFYRTSNSSSSSTPSTMATEKDLANDIVLNNAAEDSISDIAFSPQSDFMFSVSSWDSKVRIWDVQSGSPQGRAQYDHQAPVLTTRWSIDGTKVASGGCDNVLKVFDVTTGQAQQIGQHNSAVQSLRFVSCGPTNQECIATGSWDKTVKYWDLRSPQPIMTLQMPERVYCMDASQKLMVVGMAERHIAVIDLNNPGQIFKTSLSPLKWQTRSISCYNEGNGFAIGSIEGRCAVQYIDEQEQRKDGFSFKCHRQQVQNNGAAGGRTSTEVQVYPVNSIVFHPIHGTFATAGGDGSFHFWDKNHRHRLKGFPKLNYSIPVCQFNRTGSVFAYALSYDWHQGHIGNRPDYPNVIRLHATTDEEVKAKKKTTGTR</sequence>
<accession>Q6CMF3</accession>
<proteinExistence type="inferred from homology"/>
<dbReference type="SMART" id="SM00320">
    <property type="entry name" value="WD40"/>
    <property type="match status" value="5"/>
</dbReference>
<dbReference type="KEGG" id="kla:KLLA0_E20703g"/>
<evidence type="ECO:0000256" key="3">
    <source>
        <dbReference type="ARBA" id="ARBA00022737"/>
    </source>
</evidence>
<reference evidence="5 6" key="1">
    <citation type="journal article" date="2004" name="Nature">
        <title>Genome evolution in yeasts.</title>
        <authorList>
            <consortium name="Genolevures"/>
            <person name="Dujon B."/>
            <person name="Sherman D."/>
            <person name="Fischer G."/>
            <person name="Durrens P."/>
            <person name="Casaregola S."/>
            <person name="Lafontaine I."/>
            <person name="de Montigny J."/>
            <person name="Marck C."/>
            <person name="Neuveglise C."/>
            <person name="Talla E."/>
            <person name="Goffard N."/>
            <person name="Frangeul L."/>
            <person name="Aigle M."/>
            <person name="Anthouard V."/>
            <person name="Babour A."/>
            <person name="Barbe V."/>
            <person name="Barnay S."/>
            <person name="Blanchin S."/>
            <person name="Beckerich J.M."/>
            <person name="Beyne E."/>
            <person name="Bleykasten C."/>
            <person name="Boisrame A."/>
            <person name="Boyer J."/>
            <person name="Cattolico L."/>
            <person name="Confanioleri F."/>
            <person name="de Daruvar A."/>
            <person name="Despons L."/>
            <person name="Fabre E."/>
            <person name="Fairhead C."/>
            <person name="Ferry-Dumazet H."/>
            <person name="Groppi A."/>
            <person name="Hantraye F."/>
            <person name="Hennequin C."/>
            <person name="Jauniaux N."/>
            <person name="Joyet P."/>
            <person name="Kachouri R."/>
            <person name="Kerrest A."/>
            <person name="Koszul R."/>
            <person name="Lemaire M."/>
            <person name="Lesur I."/>
            <person name="Ma L."/>
            <person name="Muller H."/>
            <person name="Nicaud J.M."/>
            <person name="Nikolski M."/>
            <person name="Oztas S."/>
            <person name="Ozier-Kalogeropoulos O."/>
            <person name="Pellenz S."/>
            <person name="Potier S."/>
            <person name="Richard G.F."/>
            <person name="Straub M.L."/>
            <person name="Suleau A."/>
            <person name="Swennene D."/>
            <person name="Tekaia F."/>
            <person name="Wesolowski-Louvel M."/>
            <person name="Westhof E."/>
            <person name="Wirth B."/>
            <person name="Zeniou-Meyer M."/>
            <person name="Zivanovic I."/>
            <person name="Bolotin-Fukuhara M."/>
            <person name="Thierry A."/>
            <person name="Bouchier C."/>
            <person name="Caudron B."/>
            <person name="Scarpelli C."/>
            <person name="Gaillardin C."/>
            <person name="Weissenbach J."/>
            <person name="Wincker P."/>
            <person name="Souciet J.L."/>
        </authorList>
    </citation>
    <scope>NUCLEOTIDE SEQUENCE [LARGE SCALE GENOMIC DNA]</scope>
    <source>
        <strain evidence="6">ATCC 8585 / CBS 2359 / DSM 70799 / NBRC 1267 / NRRL Y-1140 / WM37</strain>
    </source>
</reference>